<accession>A0A4S3TQL6</accession>
<dbReference type="OrthoDB" id="197463at2157"/>
<evidence type="ECO:0000313" key="3">
    <source>
        <dbReference type="Proteomes" id="UP000318864"/>
    </source>
</evidence>
<sequence length="90" mass="9664">MTRDQLTAAANTLQSAAGEATDEETRDRLQTQSAQFAALADAERGPDHGKLARHEHVLTEIADDTGGEVEAAIEDALESIRAYRETVEGV</sequence>
<proteinExistence type="predicted"/>
<reference evidence="2 3" key="1">
    <citation type="submission" date="2018-10" db="EMBL/GenBank/DDBJ databases">
        <title>Natronolimnobius sp. XQ-INN 246 isolated from Inner Mongolia Autonomous Region of China.</title>
        <authorList>
            <person name="Xue Q."/>
        </authorList>
    </citation>
    <scope>NUCLEOTIDE SEQUENCE [LARGE SCALE GENOMIC DNA]</scope>
    <source>
        <strain evidence="2 3">XQ-INN 246</strain>
    </source>
</reference>
<dbReference type="RefSeq" id="WP_141462543.1">
    <property type="nucleotide sequence ID" value="NZ_RBZW01000003.1"/>
</dbReference>
<dbReference type="Proteomes" id="UP000318864">
    <property type="component" value="Unassembled WGS sequence"/>
</dbReference>
<gene>
    <name evidence="2" type="ORF">D8Y22_00165</name>
</gene>
<dbReference type="InterPro" id="IPR055975">
    <property type="entry name" value="DUF7553"/>
</dbReference>
<evidence type="ECO:0000313" key="2">
    <source>
        <dbReference type="EMBL" id="THE66586.1"/>
    </source>
</evidence>
<protein>
    <submittedName>
        <fullName evidence="2">Uncharacterized protein</fullName>
    </submittedName>
</protein>
<name>A0A4S3TQL6_9EURY</name>
<dbReference type="AlphaFoldDB" id="A0A4S3TQL6"/>
<comment type="caution">
    <text evidence="2">The sequence shown here is derived from an EMBL/GenBank/DDBJ whole genome shotgun (WGS) entry which is preliminary data.</text>
</comment>
<feature type="region of interest" description="Disordered" evidence="1">
    <location>
        <begin position="1"/>
        <end position="33"/>
    </location>
</feature>
<feature type="compositionally biased region" description="Polar residues" evidence="1">
    <location>
        <begin position="1"/>
        <end position="15"/>
    </location>
</feature>
<keyword evidence="3" id="KW-1185">Reference proteome</keyword>
<dbReference type="EMBL" id="RBZW01000003">
    <property type="protein sequence ID" value="THE66586.1"/>
    <property type="molecule type" value="Genomic_DNA"/>
</dbReference>
<organism evidence="2 3">
    <name type="scientific">Salinadaptatus halalkaliphilus</name>
    <dbReference type="NCBI Taxonomy" id="2419781"/>
    <lineage>
        <taxon>Archaea</taxon>
        <taxon>Methanobacteriati</taxon>
        <taxon>Methanobacteriota</taxon>
        <taxon>Stenosarchaea group</taxon>
        <taxon>Halobacteria</taxon>
        <taxon>Halobacteriales</taxon>
        <taxon>Natrialbaceae</taxon>
        <taxon>Salinadaptatus</taxon>
    </lineage>
</organism>
<dbReference type="Pfam" id="PF24430">
    <property type="entry name" value="DUF7553"/>
    <property type="match status" value="1"/>
</dbReference>
<evidence type="ECO:0000256" key="1">
    <source>
        <dbReference type="SAM" id="MobiDB-lite"/>
    </source>
</evidence>